<dbReference type="InterPro" id="IPR048494">
    <property type="entry name" value="Dit-like_N"/>
</dbReference>
<feature type="region of interest" description="Disordered" evidence="1">
    <location>
        <begin position="207"/>
        <end position="227"/>
    </location>
</feature>
<keyword evidence="4" id="KW-1185">Reference proteome</keyword>
<feature type="region of interest" description="Disordered" evidence="1">
    <location>
        <begin position="1"/>
        <end position="21"/>
    </location>
</feature>
<dbReference type="Proteomes" id="UP000203990">
    <property type="component" value="Segment"/>
</dbReference>
<dbReference type="OrthoDB" id="7843at10239"/>
<evidence type="ECO:0000313" key="4">
    <source>
        <dbReference type="Proteomes" id="UP000203990"/>
    </source>
</evidence>
<dbReference type="EMBL" id="KT934943">
    <property type="protein sequence ID" value="ALM02451.1"/>
    <property type="molecule type" value="Genomic_DNA"/>
</dbReference>
<evidence type="ECO:0000259" key="2">
    <source>
        <dbReference type="Pfam" id="PF21821"/>
    </source>
</evidence>
<protein>
    <recommendedName>
        <fullName evidence="2">Dit-like phage tail protein N-terminal domain-containing protein</fullName>
    </recommendedName>
</protein>
<sequence length="290" mass="31970">MAVVASNQSKPQQGKATANVEQKVSTAQNASSEVQYTLFASGLNNGGRNVELKNKNYTDNIAILFDVVEDHTYTRTVDKTSYAVENKVKYSDHGVIEDGKFSFSARINSSPLYMIENNYIDKDTDPNNPVESRRPEKALEVLERLITDRQIVTLVTEDRIIENYILTSLEASRSNSDGAALVFQLEFTEFRTFTLGKTALATVYTDPKKSGGKTKQKGAVQSSATDDEVEVTARRTKFAGPNQDGWQKVANDMGIGDYTKQDQVVGTLTPDGKLKDLNGNTLDYNKAVGN</sequence>
<feature type="domain" description="Dit-like phage tail protein N-terminal" evidence="2">
    <location>
        <begin position="65"/>
        <end position="199"/>
    </location>
</feature>
<proteinExistence type="predicted"/>
<dbReference type="RefSeq" id="YP_009187671.1">
    <property type="nucleotide sequence ID" value="NC_028659.1"/>
</dbReference>
<gene>
    <name evidence="3" type="ORF">KB57_058</name>
</gene>
<reference evidence="3 4" key="1">
    <citation type="submission" date="2015-10" db="EMBL/GenBank/DDBJ databases">
        <title>Complete genome sequence of Klebsiella pneumoniae bacteriophage vB_KpnM_KB57.</title>
        <authorList>
            <person name="Volozhantsev N.V."/>
            <person name="Popova A.V."/>
            <person name="Krasilnikova V.M."/>
            <person name="Bogun A.G."/>
        </authorList>
    </citation>
    <scope>NUCLEOTIDE SEQUENCE [LARGE SCALE GENOMIC DNA]</scope>
</reference>
<evidence type="ECO:0000313" key="3">
    <source>
        <dbReference type="EMBL" id="ALM02451.1"/>
    </source>
</evidence>
<dbReference type="KEGG" id="vg:26523014"/>
<dbReference type="Pfam" id="PF21821">
    <property type="entry name" value="Dit_like"/>
    <property type="match status" value="1"/>
</dbReference>
<accession>A0A0S1S2D9</accession>
<evidence type="ECO:0000256" key="1">
    <source>
        <dbReference type="SAM" id="MobiDB-lite"/>
    </source>
</evidence>
<name>A0A0S1S2D9_9CAUD</name>
<organism evidence="3 4">
    <name type="scientific">Klebsiella phage vB_KpnM_KB57</name>
    <dbReference type="NCBI Taxonomy" id="1719140"/>
    <lineage>
        <taxon>Viruses</taxon>
        <taxon>Duplodnaviria</taxon>
        <taxon>Heunggongvirae</taxon>
        <taxon>Uroviricota</taxon>
        <taxon>Caudoviricetes</taxon>
        <taxon>Vequintavirinae</taxon>
        <taxon>Mydovirus</taxon>
        <taxon>Mydovirus KB57</taxon>
    </lineage>
</organism>
<dbReference type="GeneID" id="26523014"/>